<dbReference type="RefSeq" id="WP_348390304.1">
    <property type="nucleotide sequence ID" value="NZ_CP134145.1"/>
</dbReference>
<dbReference type="InterPro" id="IPR003362">
    <property type="entry name" value="Bact_transf"/>
</dbReference>
<dbReference type="InterPro" id="IPR036291">
    <property type="entry name" value="NAD(P)-bd_dom_sf"/>
</dbReference>
<keyword evidence="3 9" id="KW-0808">Transferase</keyword>
<evidence type="ECO:0000256" key="7">
    <source>
        <dbReference type="SAM" id="Phobius"/>
    </source>
</evidence>
<evidence type="ECO:0000259" key="8">
    <source>
        <dbReference type="Pfam" id="PF02397"/>
    </source>
</evidence>
<dbReference type="Pfam" id="PF02397">
    <property type="entry name" value="Bac_transf"/>
    <property type="match status" value="1"/>
</dbReference>
<dbReference type="SUPFAM" id="SSF51735">
    <property type="entry name" value="NAD(P)-binding Rossmann-fold domains"/>
    <property type="match status" value="1"/>
</dbReference>
<evidence type="ECO:0000256" key="1">
    <source>
        <dbReference type="ARBA" id="ARBA00004141"/>
    </source>
</evidence>
<evidence type="ECO:0000256" key="2">
    <source>
        <dbReference type="ARBA" id="ARBA00006464"/>
    </source>
</evidence>
<comment type="similarity">
    <text evidence="2">Belongs to the bacterial sugar transferase family.</text>
</comment>
<dbReference type="NCBIfam" id="TIGR03025">
    <property type="entry name" value="EPS_sugtrans"/>
    <property type="match status" value="1"/>
</dbReference>
<dbReference type="GO" id="GO:0089702">
    <property type="term" value="F:undecaprenyl-phosphate glucose phosphotransferase activity"/>
    <property type="evidence" value="ECO:0007669"/>
    <property type="project" value="UniProtKB-EC"/>
</dbReference>
<dbReference type="NCBIfam" id="TIGR03023">
    <property type="entry name" value="WcaJ_sugtrans"/>
    <property type="match status" value="1"/>
</dbReference>
<sequence length="467" mass="52783">MKHGILQTHASLITFFSQLIDLFIIPLFLYGSVYFMGSELLPLSLVVGALIATMFFQFMASVRGLYLSMRGESIETEFFKCFKYWTVAFLLAAVVMSAFIKDGNSISFAFLTWYVSVVVYFLLSRVSMRGFLRYIRRKGYNQRNIVIVGAGDVGIKLADNIYQSSELGLKVVGFYDDEAQGLIETKQQGLEVAGNLNDLLNDAKLMNFDRIYITLSMRHMPYIKDMVEALADTTCSVVFVPDMFAFDLLNSRMGHLNGIPTISIYDTPMEGANRLVKRIEDMVLSAIILTLISPILLIIAIAIKVTSPGPVLFKQNRYGIDGKPINVWKFRSMTVADNGDKIVQATKGDARITPLGAFLRKTSLDELPQFINSFNGEMSIVGPRPHAVAHNEEYRKLIGGYMLRHKVKPGITGWAQINGWRGETDTLDKMEKRIEFDLEYISNWSLVWDLKIIFLTIFKGFVNKNAY</sequence>
<protein>
    <submittedName>
        <fullName evidence="9">Undecaprenyl-phosphate glucose phosphotransferase</fullName>
        <ecNumber evidence="9">2.7.8.31</ecNumber>
    </submittedName>
</protein>
<feature type="transmembrane region" description="Helical" evidence="7">
    <location>
        <begin position="106"/>
        <end position="123"/>
    </location>
</feature>
<dbReference type="EMBL" id="CP134145">
    <property type="protein sequence ID" value="WNC71169.1"/>
    <property type="molecule type" value="Genomic_DNA"/>
</dbReference>
<reference evidence="10" key="1">
    <citation type="submission" date="2023-09" db="EMBL/GenBank/DDBJ databases">
        <authorList>
            <person name="Li S."/>
            <person name="Li X."/>
            <person name="Zhang C."/>
            <person name="Zhao Z."/>
        </authorList>
    </citation>
    <scope>NUCLEOTIDE SEQUENCE [LARGE SCALE GENOMIC DNA]</scope>
    <source>
        <strain evidence="10">SQ149</strain>
    </source>
</reference>
<dbReference type="PANTHER" id="PTHR30576">
    <property type="entry name" value="COLANIC BIOSYNTHESIS UDP-GLUCOSE LIPID CARRIER TRANSFERASE"/>
    <property type="match status" value="1"/>
</dbReference>
<keyword evidence="6 7" id="KW-0472">Membrane</keyword>
<name>A0ABY9TRJ4_9GAMM</name>
<dbReference type="Gene3D" id="3.40.50.720">
    <property type="entry name" value="NAD(P)-binding Rossmann-like Domain"/>
    <property type="match status" value="1"/>
</dbReference>
<dbReference type="Pfam" id="PF13727">
    <property type="entry name" value="CoA_binding_3"/>
    <property type="match status" value="1"/>
</dbReference>
<dbReference type="Proteomes" id="UP001258994">
    <property type="component" value="Chromosome"/>
</dbReference>
<keyword evidence="10" id="KW-1185">Reference proteome</keyword>
<feature type="transmembrane region" description="Helical" evidence="7">
    <location>
        <begin position="81"/>
        <end position="100"/>
    </location>
</feature>
<feature type="transmembrane region" description="Helical" evidence="7">
    <location>
        <begin position="12"/>
        <end position="35"/>
    </location>
</feature>
<keyword evidence="4 7" id="KW-0812">Transmembrane</keyword>
<dbReference type="PANTHER" id="PTHR30576:SF21">
    <property type="entry name" value="UDP-GLUCOSE:UNDECAPRENYL-PHOSPHATE GLUCOSE-1-PHOSPHATE TRANSFERASE"/>
    <property type="match status" value="1"/>
</dbReference>
<feature type="transmembrane region" description="Helical" evidence="7">
    <location>
        <begin position="283"/>
        <end position="303"/>
    </location>
</feature>
<accession>A0ABY9TRJ4</accession>
<evidence type="ECO:0000256" key="3">
    <source>
        <dbReference type="ARBA" id="ARBA00022679"/>
    </source>
</evidence>
<gene>
    <name evidence="9" type="ORF">RGQ13_13695</name>
</gene>
<comment type="subcellular location">
    <subcellularLocation>
        <location evidence="1">Membrane</location>
        <topology evidence="1">Multi-pass membrane protein</topology>
    </subcellularLocation>
</comment>
<organism evidence="9 10">
    <name type="scientific">Thalassotalea psychrophila</name>
    <dbReference type="NCBI Taxonomy" id="3065647"/>
    <lineage>
        <taxon>Bacteria</taxon>
        <taxon>Pseudomonadati</taxon>
        <taxon>Pseudomonadota</taxon>
        <taxon>Gammaproteobacteria</taxon>
        <taxon>Alteromonadales</taxon>
        <taxon>Colwelliaceae</taxon>
        <taxon>Thalassotalea</taxon>
    </lineage>
</organism>
<evidence type="ECO:0000256" key="5">
    <source>
        <dbReference type="ARBA" id="ARBA00022989"/>
    </source>
</evidence>
<dbReference type="EC" id="2.7.8.31" evidence="9"/>
<proteinExistence type="inferred from homology"/>
<dbReference type="InterPro" id="IPR017475">
    <property type="entry name" value="EPS_sugar_tfrase"/>
</dbReference>
<evidence type="ECO:0000313" key="9">
    <source>
        <dbReference type="EMBL" id="WNC71169.1"/>
    </source>
</evidence>
<feature type="transmembrane region" description="Helical" evidence="7">
    <location>
        <begin position="41"/>
        <end position="60"/>
    </location>
</feature>
<evidence type="ECO:0000256" key="6">
    <source>
        <dbReference type="ARBA" id="ARBA00023136"/>
    </source>
</evidence>
<keyword evidence="5 7" id="KW-1133">Transmembrane helix</keyword>
<feature type="domain" description="Bacterial sugar transferase" evidence="8">
    <location>
        <begin position="277"/>
        <end position="460"/>
    </location>
</feature>
<dbReference type="InterPro" id="IPR017473">
    <property type="entry name" value="Undecaprenyl-P_gluc_Ptfrase"/>
</dbReference>
<evidence type="ECO:0000313" key="10">
    <source>
        <dbReference type="Proteomes" id="UP001258994"/>
    </source>
</evidence>
<evidence type="ECO:0000256" key="4">
    <source>
        <dbReference type="ARBA" id="ARBA00022692"/>
    </source>
</evidence>